<dbReference type="Gene3D" id="3.30.160.60">
    <property type="entry name" value="Classic Zinc Finger"/>
    <property type="match status" value="4"/>
</dbReference>
<keyword evidence="4" id="KW-0862">Zinc</keyword>
<dbReference type="InterPro" id="IPR059095">
    <property type="entry name" value="Znf_C2H2_17_2nd"/>
</dbReference>
<dbReference type="EMBL" id="PNEN01001738">
    <property type="protein sequence ID" value="PPJ51806.1"/>
    <property type="molecule type" value="Genomic_DNA"/>
</dbReference>
<keyword evidence="1" id="KW-0479">Metal-binding</keyword>
<evidence type="ECO:0000256" key="1">
    <source>
        <dbReference type="ARBA" id="ARBA00022723"/>
    </source>
</evidence>
<feature type="domain" description="C2H2-type" evidence="7">
    <location>
        <begin position="370"/>
        <end position="398"/>
    </location>
</feature>
<accession>A0A2S6BWG6</accession>
<name>A0A2S6BWG6_9PEZI</name>
<protein>
    <recommendedName>
        <fullName evidence="7">C2H2-type domain-containing protein</fullName>
    </recommendedName>
</protein>
<evidence type="ECO:0000256" key="2">
    <source>
        <dbReference type="ARBA" id="ARBA00022737"/>
    </source>
</evidence>
<feature type="region of interest" description="Disordered" evidence="6">
    <location>
        <begin position="96"/>
        <end position="119"/>
    </location>
</feature>
<feature type="region of interest" description="Disordered" evidence="6">
    <location>
        <begin position="262"/>
        <end position="285"/>
    </location>
</feature>
<dbReference type="Proteomes" id="UP000237631">
    <property type="component" value="Unassembled WGS sequence"/>
</dbReference>
<evidence type="ECO:0000256" key="5">
    <source>
        <dbReference type="PROSITE-ProRule" id="PRU00042"/>
    </source>
</evidence>
<feature type="domain" description="C2H2-type" evidence="7">
    <location>
        <begin position="224"/>
        <end position="254"/>
    </location>
</feature>
<gene>
    <name evidence="8" type="ORF">CBER1_09432</name>
</gene>
<dbReference type="PROSITE" id="PS00028">
    <property type="entry name" value="ZINC_FINGER_C2H2_1"/>
    <property type="match status" value="4"/>
</dbReference>
<dbReference type="GO" id="GO:0000977">
    <property type="term" value="F:RNA polymerase II transcription regulatory region sequence-specific DNA binding"/>
    <property type="evidence" value="ECO:0007669"/>
    <property type="project" value="TreeGrafter"/>
</dbReference>
<evidence type="ECO:0000259" key="7">
    <source>
        <dbReference type="PROSITE" id="PS50157"/>
    </source>
</evidence>
<dbReference type="GO" id="GO:0000981">
    <property type="term" value="F:DNA-binding transcription factor activity, RNA polymerase II-specific"/>
    <property type="evidence" value="ECO:0007669"/>
    <property type="project" value="TreeGrafter"/>
</dbReference>
<sequence length="633" mass="71088">MPLTFSSPSQRTSTFSLQHHCSALLELLAVMASSPAGKRKRAGPVDSALGEIFIDTTPRKKRARFHLDHDDLENFSDADSYAGSYTPYADSVDAAATDSMNDSETPITEASSTRSKSRPREKKFICTWPSCDKKFSRPVQLQAHMNSHTGERPFKCEEDDCSQSFFKRDHLRRHVKDKHGNQSFTCAYMVFNDVKGQQEACKRTFASQAKLKRHMAAHEDKEETTCSWPHCRKVFRKQDTLQRHIKADHLGEDAYTCTRKMPDGSSCRETFSTPSQLKSHERKEHEPPKYICDICANGDEPPLDDVIPNGLDEEFLPGPEDMVAPNEEPTNGSMDALSLDEMPTAPPSFGPGRFLTLHELQRHNRLFHPPTCSDCGKVCKSKKDLAAHMDISHSAQSSGTSHVAQKRFVCPYVGCDRSTLENGFTKKGNMQQHVKTAHTKEKKYVCGEYDLGGVEKLTGWNRIGCGRVMGTKQSLIGHIRTQHMGLPALVSKRTGRIDKVNEHDSLQNLTPEGATTTAKEDADQDVNMQDEFAPDRTLSMITGYGYEQIRPFACLERSRGCQARFTKVYELSYHMEMAHDWNVDDINEAIEDPDTFAPESAGDEDNVLRQMLRTELDGPLKGVVDPQLDSMQT</sequence>
<feature type="compositionally biased region" description="Polar residues" evidence="6">
    <location>
        <begin position="98"/>
        <end position="114"/>
    </location>
</feature>
<dbReference type="InterPro" id="IPR036236">
    <property type="entry name" value="Znf_C2H2_sf"/>
</dbReference>
<dbReference type="Pfam" id="PF00096">
    <property type="entry name" value="zf-C2H2"/>
    <property type="match status" value="3"/>
</dbReference>
<proteinExistence type="predicted"/>
<feature type="compositionally biased region" description="Polar residues" evidence="6">
    <location>
        <begin position="267"/>
        <end position="277"/>
    </location>
</feature>
<evidence type="ECO:0000256" key="3">
    <source>
        <dbReference type="ARBA" id="ARBA00022771"/>
    </source>
</evidence>
<organism evidence="8 9">
    <name type="scientific">Cercospora berteroae</name>
    <dbReference type="NCBI Taxonomy" id="357750"/>
    <lineage>
        <taxon>Eukaryota</taxon>
        <taxon>Fungi</taxon>
        <taxon>Dikarya</taxon>
        <taxon>Ascomycota</taxon>
        <taxon>Pezizomycotina</taxon>
        <taxon>Dothideomycetes</taxon>
        <taxon>Dothideomycetidae</taxon>
        <taxon>Mycosphaerellales</taxon>
        <taxon>Mycosphaerellaceae</taxon>
        <taxon>Cercospora</taxon>
    </lineage>
</organism>
<dbReference type="InterPro" id="IPR013087">
    <property type="entry name" value="Znf_C2H2_type"/>
</dbReference>
<keyword evidence="3 5" id="KW-0863">Zinc-finger</keyword>
<dbReference type="STRING" id="357750.A0A2S6BWG6"/>
<feature type="domain" description="C2H2-type" evidence="7">
    <location>
        <begin position="255"/>
        <end position="290"/>
    </location>
</feature>
<dbReference type="GO" id="GO:0008270">
    <property type="term" value="F:zinc ion binding"/>
    <property type="evidence" value="ECO:0007669"/>
    <property type="project" value="UniProtKB-KW"/>
</dbReference>
<evidence type="ECO:0000256" key="4">
    <source>
        <dbReference type="ARBA" id="ARBA00022833"/>
    </source>
</evidence>
<evidence type="ECO:0000256" key="6">
    <source>
        <dbReference type="SAM" id="MobiDB-lite"/>
    </source>
</evidence>
<dbReference type="PANTHER" id="PTHR24409:SF295">
    <property type="entry name" value="AZ2-RELATED"/>
    <property type="match status" value="1"/>
</dbReference>
<dbReference type="GO" id="GO:0005634">
    <property type="term" value="C:nucleus"/>
    <property type="evidence" value="ECO:0007669"/>
    <property type="project" value="TreeGrafter"/>
</dbReference>
<dbReference type="OrthoDB" id="4748970at2759"/>
<comment type="caution">
    <text evidence="8">The sequence shown here is derived from an EMBL/GenBank/DDBJ whole genome shotgun (WGS) entry which is preliminary data.</text>
</comment>
<evidence type="ECO:0000313" key="8">
    <source>
        <dbReference type="EMBL" id="PPJ51806.1"/>
    </source>
</evidence>
<dbReference type="PROSITE" id="PS50157">
    <property type="entry name" value="ZINC_FINGER_C2H2_2"/>
    <property type="match status" value="6"/>
</dbReference>
<dbReference type="AlphaFoldDB" id="A0A2S6BWG6"/>
<keyword evidence="9" id="KW-1185">Reference proteome</keyword>
<keyword evidence="2" id="KW-0677">Repeat</keyword>
<dbReference type="Pfam" id="PF26176">
    <property type="entry name" value="zf_C2H2_17_2"/>
    <property type="match status" value="1"/>
</dbReference>
<dbReference type="SMART" id="SM00355">
    <property type="entry name" value="ZnF_C2H2"/>
    <property type="match status" value="9"/>
</dbReference>
<evidence type="ECO:0000313" key="9">
    <source>
        <dbReference type="Proteomes" id="UP000237631"/>
    </source>
</evidence>
<feature type="domain" description="C2H2-type" evidence="7">
    <location>
        <begin position="154"/>
        <end position="184"/>
    </location>
</feature>
<reference evidence="9" key="1">
    <citation type="journal article" date="2017" name="bioRxiv">
        <title>Conservation of a gene cluster reveals novel cercosporin biosynthetic mechanisms and extends production to the genus Colletotrichum.</title>
        <authorList>
            <person name="de Jonge R."/>
            <person name="Ebert M.K."/>
            <person name="Huitt-Roehl C.R."/>
            <person name="Pal P."/>
            <person name="Suttle J.C."/>
            <person name="Spanner R.E."/>
            <person name="Neubauer J.D."/>
            <person name="Jurick W.M.II."/>
            <person name="Stott K.A."/>
            <person name="Secor G.A."/>
            <person name="Thomma B.P.H.J."/>
            <person name="Van de Peer Y."/>
            <person name="Townsend C.A."/>
            <person name="Bolton M.D."/>
        </authorList>
    </citation>
    <scope>NUCLEOTIDE SEQUENCE [LARGE SCALE GENOMIC DNA]</scope>
    <source>
        <strain evidence="9">CBS538.71</strain>
    </source>
</reference>
<dbReference type="PANTHER" id="PTHR24409">
    <property type="entry name" value="ZINC FINGER PROTEIN 142"/>
    <property type="match status" value="1"/>
</dbReference>
<feature type="domain" description="C2H2-type" evidence="7">
    <location>
        <begin position="124"/>
        <end position="153"/>
    </location>
</feature>
<feature type="domain" description="C2H2-type" evidence="7">
    <location>
        <begin position="184"/>
        <end position="223"/>
    </location>
</feature>
<dbReference type="SUPFAM" id="SSF57667">
    <property type="entry name" value="beta-beta-alpha zinc fingers"/>
    <property type="match status" value="3"/>
</dbReference>